<keyword evidence="4 6" id="KW-1133">Transmembrane helix</keyword>
<sequence length="291" mass="29118">MSRRTLVGTAALLGVIALWSAFALSTRALEATGLTTADAAILRFTVPAVVLAPWVPRALRALRGAGSGALALVLLAGIPHFLLFAGGAELTSAGLTGLLVPGTVPLFVTLLLFLRHRAPVSRRRLTALAAIVIGVAASAILRGGAADLGGIAILLAAGLVWALYTLGLASVRLDLVSVIVVISITSAVAALALAVTGVMPSHLLEGAVPWPQIGTYALVQGVGTGLLSTACYVVAVKNLGSSLASSAGALSPVLTAVVAVPLLGEPITAGLAIALALIVSGVALFHLAPRR</sequence>
<feature type="domain" description="EamA" evidence="7">
    <location>
        <begin position="150"/>
        <end position="285"/>
    </location>
</feature>
<keyword evidence="3 6" id="KW-0812">Transmembrane</keyword>
<evidence type="ECO:0000256" key="6">
    <source>
        <dbReference type="SAM" id="Phobius"/>
    </source>
</evidence>
<feature type="transmembrane region" description="Helical" evidence="6">
    <location>
        <begin position="148"/>
        <end position="168"/>
    </location>
</feature>
<keyword evidence="5 6" id="KW-0472">Membrane</keyword>
<evidence type="ECO:0000256" key="3">
    <source>
        <dbReference type="ARBA" id="ARBA00022692"/>
    </source>
</evidence>
<comment type="similarity">
    <text evidence="2">Belongs to the EamA transporter family.</text>
</comment>
<evidence type="ECO:0000256" key="2">
    <source>
        <dbReference type="ARBA" id="ARBA00007362"/>
    </source>
</evidence>
<dbReference type="PATRIC" id="fig|2033.6.peg.320"/>
<organism evidence="8 9">
    <name type="scientific">Microbacterium testaceum</name>
    <name type="common">Aureobacterium testaceum</name>
    <name type="synonym">Brevibacterium testaceum</name>
    <dbReference type="NCBI Taxonomy" id="2033"/>
    <lineage>
        <taxon>Bacteria</taxon>
        <taxon>Bacillati</taxon>
        <taxon>Actinomycetota</taxon>
        <taxon>Actinomycetes</taxon>
        <taxon>Micrococcales</taxon>
        <taxon>Microbacteriaceae</taxon>
        <taxon>Microbacterium</taxon>
    </lineage>
</organism>
<feature type="transmembrane region" description="Helical" evidence="6">
    <location>
        <begin position="125"/>
        <end position="142"/>
    </location>
</feature>
<dbReference type="SUPFAM" id="SSF103481">
    <property type="entry name" value="Multidrug resistance efflux transporter EmrE"/>
    <property type="match status" value="2"/>
</dbReference>
<dbReference type="EMBL" id="LDRT01000113">
    <property type="protein sequence ID" value="KTR91584.1"/>
    <property type="molecule type" value="Genomic_DNA"/>
</dbReference>
<comment type="caution">
    <text evidence="8">The sequence shown here is derived from an EMBL/GenBank/DDBJ whole genome shotgun (WGS) entry which is preliminary data.</text>
</comment>
<evidence type="ECO:0000256" key="4">
    <source>
        <dbReference type="ARBA" id="ARBA00022989"/>
    </source>
</evidence>
<dbReference type="AlphaFoldDB" id="A0A147EU50"/>
<protein>
    <submittedName>
        <fullName evidence="8">Multidrug DMT transporter permease</fullName>
    </submittedName>
</protein>
<gene>
    <name evidence="8" type="ORF">NS220_14455</name>
</gene>
<dbReference type="PANTHER" id="PTHR32322:SF2">
    <property type="entry name" value="EAMA DOMAIN-CONTAINING PROTEIN"/>
    <property type="match status" value="1"/>
</dbReference>
<evidence type="ECO:0000313" key="8">
    <source>
        <dbReference type="EMBL" id="KTR91584.1"/>
    </source>
</evidence>
<dbReference type="InterPro" id="IPR000620">
    <property type="entry name" value="EamA_dom"/>
</dbReference>
<evidence type="ECO:0000259" key="7">
    <source>
        <dbReference type="Pfam" id="PF00892"/>
    </source>
</evidence>
<dbReference type="InterPro" id="IPR037185">
    <property type="entry name" value="EmrE-like"/>
</dbReference>
<evidence type="ECO:0000256" key="1">
    <source>
        <dbReference type="ARBA" id="ARBA00004141"/>
    </source>
</evidence>
<accession>A0A147EU50</accession>
<feature type="transmembrane region" description="Helical" evidence="6">
    <location>
        <begin position="39"/>
        <end position="56"/>
    </location>
</feature>
<feature type="transmembrane region" description="Helical" evidence="6">
    <location>
        <begin position="243"/>
        <end position="263"/>
    </location>
</feature>
<evidence type="ECO:0000313" key="9">
    <source>
        <dbReference type="Proteomes" id="UP000075025"/>
    </source>
</evidence>
<dbReference type="GO" id="GO:0016020">
    <property type="term" value="C:membrane"/>
    <property type="evidence" value="ECO:0007669"/>
    <property type="project" value="UniProtKB-SubCell"/>
</dbReference>
<reference evidence="8 9" key="1">
    <citation type="journal article" date="2016" name="Front. Microbiol.">
        <title>Genomic Resource of Rice Seed Associated Bacteria.</title>
        <authorList>
            <person name="Midha S."/>
            <person name="Bansal K."/>
            <person name="Sharma S."/>
            <person name="Kumar N."/>
            <person name="Patil P.P."/>
            <person name="Chaudhry V."/>
            <person name="Patil P.B."/>
        </authorList>
    </citation>
    <scope>NUCLEOTIDE SEQUENCE [LARGE SCALE GENOMIC DNA]</scope>
    <source>
        <strain evidence="8 9">NS220</strain>
    </source>
</reference>
<comment type="subcellular location">
    <subcellularLocation>
        <location evidence="1">Membrane</location>
        <topology evidence="1">Multi-pass membrane protein</topology>
    </subcellularLocation>
</comment>
<evidence type="ECO:0000256" key="5">
    <source>
        <dbReference type="ARBA" id="ARBA00023136"/>
    </source>
</evidence>
<feature type="transmembrane region" description="Helical" evidence="6">
    <location>
        <begin position="68"/>
        <end position="87"/>
    </location>
</feature>
<feature type="transmembrane region" description="Helical" evidence="6">
    <location>
        <begin position="215"/>
        <end position="236"/>
    </location>
</feature>
<dbReference type="PANTHER" id="PTHR32322">
    <property type="entry name" value="INNER MEMBRANE TRANSPORTER"/>
    <property type="match status" value="1"/>
</dbReference>
<dbReference type="Proteomes" id="UP000075025">
    <property type="component" value="Unassembled WGS sequence"/>
</dbReference>
<dbReference type="Pfam" id="PF00892">
    <property type="entry name" value="EamA"/>
    <property type="match status" value="1"/>
</dbReference>
<feature type="transmembrane region" description="Helical" evidence="6">
    <location>
        <begin position="175"/>
        <end position="195"/>
    </location>
</feature>
<proteinExistence type="inferred from homology"/>
<feature type="transmembrane region" description="Helical" evidence="6">
    <location>
        <begin position="269"/>
        <end position="288"/>
    </location>
</feature>
<dbReference type="Gene3D" id="1.10.3730.20">
    <property type="match status" value="1"/>
</dbReference>
<name>A0A147EU50_MICTE</name>
<feature type="transmembrane region" description="Helical" evidence="6">
    <location>
        <begin position="93"/>
        <end position="113"/>
    </location>
</feature>
<dbReference type="InterPro" id="IPR050638">
    <property type="entry name" value="AA-Vitamin_Transporters"/>
</dbReference>